<reference evidence="2" key="1">
    <citation type="journal article" date="2011" name="Nat. Commun.">
        <title>Effector diversification within compartments of the Leptosphaeria maculans genome affected by Repeat-Induced Point mutations.</title>
        <authorList>
            <person name="Rouxel T."/>
            <person name="Grandaubert J."/>
            <person name="Hane J.K."/>
            <person name="Hoede C."/>
            <person name="van de Wouw A.P."/>
            <person name="Couloux A."/>
            <person name="Dominguez V."/>
            <person name="Anthouard V."/>
            <person name="Bally P."/>
            <person name="Bourras S."/>
            <person name="Cozijnsen A.J."/>
            <person name="Ciuffetti L.M."/>
            <person name="Degrave A."/>
            <person name="Dilmaghani A."/>
            <person name="Duret L."/>
            <person name="Fudal I."/>
            <person name="Goodwin S.B."/>
            <person name="Gout L."/>
            <person name="Glaser N."/>
            <person name="Linglin J."/>
            <person name="Kema G.H.J."/>
            <person name="Lapalu N."/>
            <person name="Lawrence C.B."/>
            <person name="May K."/>
            <person name="Meyer M."/>
            <person name="Ollivier B."/>
            <person name="Poulain J."/>
            <person name="Schoch C.L."/>
            <person name="Simon A."/>
            <person name="Spatafora J.W."/>
            <person name="Stachowiak A."/>
            <person name="Turgeon B.G."/>
            <person name="Tyler B.M."/>
            <person name="Vincent D."/>
            <person name="Weissenbach J."/>
            <person name="Amselem J."/>
            <person name="Quesneville H."/>
            <person name="Oliver R.P."/>
            <person name="Wincker P."/>
            <person name="Balesdent M.-H."/>
            <person name="Howlett B.J."/>
        </authorList>
    </citation>
    <scope>NUCLEOTIDE SEQUENCE [LARGE SCALE GENOMIC DNA]</scope>
    <source>
        <strain evidence="2">JN3 / isolate v23.1.3 / race Av1-4-5-6-7-8</strain>
    </source>
</reference>
<dbReference type="Proteomes" id="UP000002668">
    <property type="component" value="Genome"/>
</dbReference>
<keyword evidence="2" id="KW-1185">Reference proteome</keyword>
<organism evidence="1 2">
    <name type="scientific">Leptosphaeria maculans (strain JN3 / isolate v23.1.3 / race Av1-4-5-6-7-8)</name>
    <name type="common">Blackleg fungus</name>
    <name type="synonym">Phoma lingam</name>
    <dbReference type="NCBI Taxonomy" id="985895"/>
    <lineage>
        <taxon>Eukaryota</taxon>
        <taxon>Fungi</taxon>
        <taxon>Dikarya</taxon>
        <taxon>Ascomycota</taxon>
        <taxon>Pezizomycotina</taxon>
        <taxon>Dothideomycetes</taxon>
        <taxon>Pleosporomycetidae</taxon>
        <taxon>Pleosporales</taxon>
        <taxon>Pleosporineae</taxon>
        <taxon>Leptosphaeriaceae</taxon>
        <taxon>Plenodomus</taxon>
        <taxon>Plenodomus lingam/Leptosphaeria maculans species complex</taxon>
    </lineage>
</organism>
<gene>
    <name evidence="1" type="ORF">LEMA_uP085210.1</name>
</gene>
<dbReference type="AlphaFoldDB" id="E5A6N7"/>
<name>E5A6N7_LEPMJ</name>
<accession>E5A6N7</accession>
<dbReference type="InParanoid" id="E5A6N7"/>
<dbReference type="HOGENOM" id="CLU_3069152_0_0_1"/>
<sequence>MKKKICDPDLSNTNVFHCGILCIIFRSMKPGDIILDIQLTENKNQSPNFADAA</sequence>
<dbReference type="VEuPathDB" id="FungiDB:LEMA_uP085210.1"/>
<evidence type="ECO:0000313" key="2">
    <source>
        <dbReference type="Proteomes" id="UP000002668"/>
    </source>
</evidence>
<evidence type="ECO:0000313" key="1">
    <source>
        <dbReference type="EMBL" id="CBX99282.1"/>
    </source>
</evidence>
<protein>
    <submittedName>
        <fullName evidence="1">Uncharacterized protein</fullName>
    </submittedName>
</protein>
<proteinExistence type="predicted"/>
<dbReference type="EMBL" id="FP929135">
    <property type="protein sequence ID" value="CBX99282.1"/>
    <property type="molecule type" value="Genomic_DNA"/>
</dbReference>